<keyword evidence="2" id="KW-1185">Reference proteome</keyword>
<evidence type="ECO:0000313" key="2">
    <source>
        <dbReference type="Proteomes" id="UP001501490"/>
    </source>
</evidence>
<name>A0ABP7AZC0_9ACTN</name>
<dbReference type="RefSeq" id="WP_344810063.1">
    <property type="nucleotide sequence ID" value="NZ_BAABAB010000056.1"/>
</dbReference>
<sequence length="81" mass="8482">MSEARSAIEPDLAPQLVEALAAEVAAAAEPQDRALVVDHVVEQLVSAIASDPAVGEVERQSVMPVLDAADEHCERMGAFTS</sequence>
<proteinExistence type="predicted"/>
<gene>
    <name evidence="1" type="ORF">GCM10022236_52290</name>
</gene>
<dbReference type="EMBL" id="BAABAB010000056">
    <property type="protein sequence ID" value="GAA3643174.1"/>
    <property type="molecule type" value="Genomic_DNA"/>
</dbReference>
<dbReference type="Proteomes" id="UP001501490">
    <property type="component" value="Unassembled WGS sequence"/>
</dbReference>
<protein>
    <submittedName>
        <fullName evidence="1">Uncharacterized protein</fullName>
    </submittedName>
</protein>
<comment type="caution">
    <text evidence="1">The sequence shown here is derived from an EMBL/GenBank/DDBJ whole genome shotgun (WGS) entry which is preliminary data.</text>
</comment>
<organism evidence="1 2">
    <name type="scientific">Microlunatus ginsengisoli</name>
    <dbReference type="NCBI Taxonomy" id="363863"/>
    <lineage>
        <taxon>Bacteria</taxon>
        <taxon>Bacillati</taxon>
        <taxon>Actinomycetota</taxon>
        <taxon>Actinomycetes</taxon>
        <taxon>Propionibacteriales</taxon>
        <taxon>Propionibacteriaceae</taxon>
        <taxon>Microlunatus</taxon>
    </lineage>
</organism>
<accession>A0ABP7AZC0</accession>
<evidence type="ECO:0000313" key="1">
    <source>
        <dbReference type="EMBL" id="GAA3643174.1"/>
    </source>
</evidence>
<reference evidence="2" key="1">
    <citation type="journal article" date="2019" name="Int. J. Syst. Evol. Microbiol.">
        <title>The Global Catalogue of Microorganisms (GCM) 10K type strain sequencing project: providing services to taxonomists for standard genome sequencing and annotation.</title>
        <authorList>
            <consortium name="The Broad Institute Genomics Platform"/>
            <consortium name="The Broad Institute Genome Sequencing Center for Infectious Disease"/>
            <person name="Wu L."/>
            <person name="Ma J."/>
        </authorList>
    </citation>
    <scope>NUCLEOTIDE SEQUENCE [LARGE SCALE GENOMIC DNA]</scope>
    <source>
        <strain evidence="2">JCM 16929</strain>
    </source>
</reference>